<evidence type="ECO:0000256" key="1">
    <source>
        <dbReference type="SAM" id="Phobius"/>
    </source>
</evidence>
<dbReference type="EMBL" id="MN738876">
    <property type="protein sequence ID" value="QHT29332.1"/>
    <property type="molecule type" value="Genomic_DNA"/>
</dbReference>
<keyword evidence="1" id="KW-0812">Transmembrane</keyword>
<organism evidence="2">
    <name type="scientific">viral metagenome</name>
    <dbReference type="NCBI Taxonomy" id="1070528"/>
    <lineage>
        <taxon>unclassified sequences</taxon>
        <taxon>metagenomes</taxon>
        <taxon>organismal metagenomes</taxon>
    </lineage>
</organism>
<feature type="transmembrane region" description="Helical" evidence="1">
    <location>
        <begin position="72"/>
        <end position="100"/>
    </location>
</feature>
<feature type="transmembrane region" description="Helical" evidence="1">
    <location>
        <begin position="9"/>
        <end position="26"/>
    </location>
</feature>
<protein>
    <submittedName>
        <fullName evidence="2">Uncharacterized protein</fullName>
    </submittedName>
</protein>
<keyword evidence="1" id="KW-1133">Transmembrane helix</keyword>
<sequence length="107" mass="12205">MPKIDNKDLYLGILTLVFVVAVIAIRDEEKLKIIKNDFSNWGFSALFILITILTVTGLIYGNKRVKNTVRHAMVAFMIAYFAHIDMDFAAFFLVGIFVYFTDDTDTT</sequence>
<evidence type="ECO:0000313" key="2">
    <source>
        <dbReference type="EMBL" id="QHT29332.1"/>
    </source>
</evidence>
<name>A0A6C0EKR4_9ZZZZ</name>
<dbReference type="AlphaFoldDB" id="A0A6C0EKR4"/>
<accession>A0A6C0EKR4</accession>
<feature type="transmembrane region" description="Helical" evidence="1">
    <location>
        <begin position="38"/>
        <end position="60"/>
    </location>
</feature>
<keyword evidence="1" id="KW-0472">Membrane</keyword>
<proteinExistence type="predicted"/>
<reference evidence="2" key="1">
    <citation type="journal article" date="2020" name="Nature">
        <title>Giant virus diversity and host interactions through global metagenomics.</title>
        <authorList>
            <person name="Schulz F."/>
            <person name="Roux S."/>
            <person name="Paez-Espino D."/>
            <person name="Jungbluth S."/>
            <person name="Walsh D.A."/>
            <person name="Denef V.J."/>
            <person name="McMahon K.D."/>
            <person name="Konstantinidis K.T."/>
            <person name="Eloe-Fadrosh E.A."/>
            <person name="Kyrpides N.C."/>
            <person name="Woyke T."/>
        </authorList>
    </citation>
    <scope>NUCLEOTIDE SEQUENCE</scope>
    <source>
        <strain evidence="2">GVMAG-M-3300005589-24</strain>
    </source>
</reference>